<gene>
    <name evidence="2" type="ORF">B0I36DRAFT_349604</name>
</gene>
<dbReference type="AlphaFoldDB" id="A0A9P8Y8B7"/>
<organism evidence="2 3">
    <name type="scientific">Microdochium trichocladiopsis</name>
    <dbReference type="NCBI Taxonomy" id="1682393"/>
    <lineage>
        <taxon>Eukaryota</taxon>
        <taxon>Fungi</taxon>
        <taxon>Dikarya</taxon>
        <taxon>Ascomycota</taxon>
        <taxon>Pezizomycotina</taxon>
        <taxon>Sordariomycetes</taxon>
        <taxon>Xylariomycetidae</taxon>
        <taxon>Xylariales</taxon>
        <taxon>Microdochiaceae</taxon>
        <taxon>Microdochium</taxon>
    </lineage>
</organism>
<dbReference type="RefSeq" id="XP_046013218.1">
    <property type="nucleotide sequence ID" value="XM_046156812.1"/>
</dbReference>
<protein>
    <submittedName>
        <fullName evidence="2">Uncharacterized protein</fullName>
    </submittedName>
</protein>
<dbReference type="GeneID" id="70186358"/>
<dbReference type="Proteomes" id="UP000756346">
    <property type="component" value="Unassembled WGS sequence"/>
</dbReference>
<keyword evidence="1" id="KW-1133">Transmembrane helix</keyword>
<name>A0A9P8Y8B7_9PEZI</name>
<evidence type="ECO:0000313" key="3">
    <source>
        <dbReference type="Proteomes" id="UP000756346"/>
    </source>
</evidence>
<keyword evidence="1" id="KW-0812">Transmembrane</keyword>
<feature type="transmembrane region" description="Helical" evidence="1">
    <location>
        <begin position="205"/>
        <end position="224"/>
    </location>
</feature>
<proteinExistence type="predicted"/>
<reference evidence="2" key="1">
    <citation type="journal article" date="2021" name="Nat. Commun.">
        <title>Genetic determinants of endophytism in the Arabidopsis root mycobiome.</title>
        <authorList>
            <person name="Mesny F."/>
            <person name="Miyauchi S."/>
            <person name="Thiergart T."/>
            <person name="Pickel B."/>
            <person name="Atanasova L."/>
            <person name="Karlsson M."/>
            <person name="Huettel B."/>
            <person name="Barry K.W."/>
            <person name="Haridas S."/>
            <person name="Chen C."/>
            <person name="Bauer D."/>
            <person name="Andreopoulos W."/>
            <person name="Pangilinan J."/>
            <person name="LaButti K."/>
            <person name="Riley R."/>
            <person name="Lipzen A."/>
            <person name="Clum A."/>
            <person name="Drula E."/>
            <person name="Henrissat B."/>
            <person name="Kohler A."/>
            <person name="Grigoriev I.V."/>
            <person name="Martin F.M."/>
            <person name="Hacquard S."/>
        </authorList>
    </citation>
    <scope>NUCLEOTIDE SEQUENCE</scope>
    <source>
        <strain evidence="2">MPI-CAGE-CH-0230</strain>
    </source>
</reference>
<sequence length="289" mass="32550">MPRHRRHSLRPGKCTTCKAWAAYAARMHRAKHFLHYVWLGSRVVATPPFPWTNLWLGAALQPIDGVTRVLPLRQVIAVLGYDSDLGFRHLLSESSKPGSLPVQGYRIFAPLRLDLTCNAHNPTPNDGFAGEQMTAARESRRTAEECLGMRFSDWSAQGHPPQAYSSTARDPCRPESRPNLIRCNLTDGISEDSDEHLSLPFARPGIYFAIFVCFWGFYALLRVLSWGKQRIVRWARHARAETQRSENIELADVASAQPEQSRTSRFNQLLGVAHASVLSLWDTALSYLA</sequence>
<comment type="caution">
    <text evidence="2">The sequence shown here is derived from an EMBL/GenBank/DDBJ whole genome shotgun (WGS) entry which is preliminary data.</text>
</comment>
<evidence type="ECO:0000313" key="2">
    <source>
        <dbReference type="EMBL" id="KAH7031538.1"/>
    </source>
</evidence>
<accession>A0A9P8Y8B7</accession>
<keyword evidence="3" id="KW-1185">Reference proteome</keyword>
<evidence type="ECO:0000256" key="1">
    <source>
        <dbReference type="SAM" id="Phobius"/>
    </source>
</evidence>
<dbReference type="EMBL" id="JAGTJQ010000005">
    <property type="protein sequence ID" value="KAH7031538.1"/>
    <property type="molecule type" value="Genomic_DNA"/>
</dbReference>
<keyword evidence="1" id="KW-0472">Membrane</keyword>